<evidence type="ECO:0000313" key="1">
    <source>
        <dbReference type="EMBL" id="CAK1546336.1"/>
    </source>
</evidence>
<dbReference type="EMBL" id="CAVLEF010000007">
    <property type="protein sequence ID" value="CAK1546336.1"/>
    <property type="molecule type" value="Genomic_DNA"/>
</dbReference>
<gene>
    <name evidence="1" type="ORF">LNINA_LOCUS5915</name>
</gene>
<protein>
    <submittedName>
        <fullName evidence="1">Uncharacterized protein</fullName>
    </submittedName>
</protein>
<organism evidence="1 2">
    <name type="scientific">Leptosia nina</name>
    <dbReference type="NCBI Taxonomy" id="320188"/>
    <lineage>
        <taxon>Eukaryota</taxon>
        <taxon>Metazoa</taxon>
        <taxon>Ecdysozoa</taxon>
        <taxon>Arthropoda</taxon>
        <taxon>Hexapoda</taxon>
        <taxon>Insecta</taxon>
        <taxon>Pterygota</taxon>
        <taxon>Neoptera</taxon>
        <taxon>Endopterygota</taxon>
        <taxon>Lepidoptera</taxon>
        <taxon>Glossata</taxon>
        <taxon>Ditrysia</taxon>
        <taxon>Papilionoidea</taxon>
        <taxon>Pieridae</taxon>
        <taxon>Pierinae</taxon>
        <taxon>Leptosia</taxon>
    </lineage>
</organism>
<reference evidence="1 2" key="1">
    <citation type="submission" date="2023-11" db="EMBL/GenBank/DDBJ databases">
        <authorList>
            <person name="Okamura Y."/>
        </authorList>
    </citation>
    <scope>NUCLEOTIDE SEQUENCE [LARGE SCALE GENOMIC DNA]</scope>
</reference>
<proteinExistence type="predicted"/>
<keyword evidence="2" id="KW-1185">Reference proteome</keyword>
<comment type="caution">
    <text evidence="1">The sequence shown here is derived from an EMBL/GenBank/DDBJ whole genome shotgun (WGS) entry which is preliminary data.</text>
</comment>
<name>A0AAV1JCJ2_9NEOP</name>
<sequence length="68" mass="7681">MLIITIIDMIKRLNEVAVLRVKRRSYANMKKSALAVEQSIGKGFHCSPMLSHAASAEMRNEHLLESEI</sequence>
<accession>A0AAV1JCJ2</accession>
<dbReference type="Proteomes" id="UP001497472">
    <property type="component" value="Unassembled WGS sequence"/>
</dbReference>
<evidence type="ECO:0000313" key="2">
    <source>
        <dbReference type="Proteomes" id="UP001497472"/>
    </source>
</evidence>
<dbReference type="AlphaFoldDB" id="A0AAV1JCJ2"/>